<proteinExistence type="predicted"/>
<dbReference type="HOGENOM" id="CLU_1675656_0_0_9"/>
<reference evidence="2 3" key="1">
    <citation type="journal article" date="2012" name="J. Bacteriol.">
        <title>Genome sequence of Lactobacillus mucosae LM1, isolated from piglet feces.</title>
        <authorList>
            <person name="Lee J.H."/>
            <person name="Valeriano V.D."/>
            <person name="Shin Y.R."/>
            <person name="Chae J.P."/>
            <person name="Kim G.B."/>
            <person name="Ham J.S."/>
            <person name="Chun J."/>
            <person name="Kang D.K."/>
        </authorList>
    </citation>
    <scope>NUCLEOTIDE SEQUENCE [LARGE SCALE GENOMIC DNA]</scope>
    <source>
        <strain evidence="2 3">LM1</strain>
    </source>
</reference>
<keyword evidence="1" id="KW-0175">Coiled coil</keyword>
<organism evidence="2 3">
    <name type="scientific">Limosilactobacillus mucosae LM1</name>
    <dbReference type="NCBI Taxonomy" id="1130798"/>
    <lineage>
        <taxon>Bacteria</taxon>
        <taxon>Bacillati</taxon>
        <taxon>Bacillota</taxon>
        <taxon>Bacilli</taxon>
        <taxon>Lactobacillales</taxon>
        <taxon>Lactobacillaceae</taxon>
        <taxon>Limosilactobacillus</taxon>
    </lineage>
</organism>
<gene>
    <name evidence="2" type="ORF">LBLM1_03295</name>
</gene>
<dbReference type="KEGG" id="lmu:LBLM1_03295"/>
<evidence type="ECO:0000313" key="2">
    <source>
        <dbReference type="EMBL" id="AJT50188.1"/>
    </source>
</evidence>
<dbReference type="AlphaFoldDB" id="A0A0D4CJ92"/>
<accession>A0A0D4CJ92</accession>
<keyword evidence="3" id="KW-1185">Reference proteome</keyword>
<dbReference type="RefSeq" id="WP_006499956.1">
    <property type="nucleotide sequence ID" value="NZ_CP011013.1"/>
</dbReference>
<dbReference type="STRING" id="1130798.LBLM1_03295"/>
<protein>
    <submittedName>
        <fullName evidence="2">Uncharacterized protein</fullName>
    </submittedName>
</protein>
<sequence>MDFENHFSTRFYEKTKSNLNYLLALWEARPYLIKKLPNNRNALINTLLTDYTNFLIEKQRGNSKKTYDQIAAELNHSRSERETIEKLHRENEQLHKDNMQLLNRINELYYLQMIATKVLIETGGLNDLESMFEFGSTEYKTHQALKQLVDEDNKRLFVKTKRPRSTN</sequence>
<dbReference type="EMBL" id="CP011013">
    <property type="protein sequence ID" value="AJT50188.1"/>
    <property type="molecule type" value="Genomic_DNA"/>
</dbReference>
<feature type="coiled-coil region" evidence="1">
    <location>
        <begin position="77"/>
        <end position="104"/>
    </location>
</feature>
<dbReference type="Proteomes" id="UP000003645">
    <property type="component" value="Chromosome"/>
</dbReference>
<name>A0A0D4CJ92_LIMMU</name>
<evidence type="ECO:0000313" key="3">
    <source>
        <dbReference type="Proteomes" id="UP000003645"/>
    </source>
</evidence>
<evidence type="ECO:0000256" key="1">
    <source>
        <dbReference type="SAM" id="Coils"/>
    </source>
</evidence>